<evidence type="ECO:0000313" key="1">
    <source>
        <dbReference type="EMBL" id="GGR18898.1"/>
    </source>
</evidence>
<reference evidence="1" key="1">
    <citation type="journal article" date="2014" name="Int. J. Syst. Evol. Microbiol.">
        <title>Complete genome sequence of Corynebacterium casei LMG S-19264T (=DSM 44701T), isolated from a smear-ripened cheese.</title>
        <authorList>
            <consortium name="US DOE Joint Genome Institute (JGI-PGF)"/>
            <person name="Walter F."/>
            <person name="Albersmeier A."/>
            <person name="Kalinowski J."/>
            <person name="Ruckert C."/>
        </authorList>
    </citation>
    <scope>NUCLEOTIDE SEQUENCE</scope>
    <source>
        <strain evidence="1">JCM 4346</strain>
    </source>
</reference>
<proteinExistence type="predicted"/>
<dbReference type="EMBL" id="BMSX01000008">
    <property type="protein sequence ID" value="GGR18898.1"/>
    <property type="molecule type" value="Genomic_DNA"/>
</dbReference>
<dbReference type="AlphaFoldDB" id="A0A918FBH5"/>
<reference evidence="1" key="2">
    <citation type="submission" date="2020-09" db="EMBL/GenBank/DDBJ databases">
        <authorList>
            <person name="Sun Q."/>
            <person name="Ohkuma M."/>
        </authorList>
    </citation>
    <scope>NUCLEOTIDE SEQUENCE</scope>
    <source>
        <strain evidence="1">JCM 4346</strain>
    </source>
</reference>
<sequence>MDAHEAHQQHEDGKPARKGGRISYVVVEVRGATVHYQETENPGRRFQSGASDVAGNLRIDISELPGCHFTCWVEPTQYGVIRSDFQLA</sequence>
<accession>A0A918FBH5</accession>
<dbReference type="Proteomes" id="UP000658320">
    <property type="component" value="Unassembled WGS sequence"/>
</dbReference>
<evidence type="ECO:0000313" key="2">
    <source>
        <dbReference type="Proteomes" id="UP000658320"/>
    </source>
</evidence>
<organism evidence="1 2">
    <name type="scientific">Streptomyces aurantiogriseus</name>
    <dbReference type="NCBI Taxonomy" id="66870"/>
    <lineage>
        <taxon>Bacteria</taxon>
        <taxon>Bacillati</taxon>
        <taxon>Actinomycetota</taxon>
        <taxon>Actinomycetes</taxon>
        <taxon>Kitasatosporales</taxon>
        <taxon>Streptomycetaceae</taxon>
        <taxon>Streptomyces</taxon>
    </lineage>
</organism>
<comment type="caution">
    <text evidence="1">The sequence shown here is derived from an EMBL/GenBank/DDBJ whole genome shotgun (WGS) entry which is preliminary data.</text>
</comment>
<name>A0A918FBH5_9ACTN</name>
<protein>
    <submittedName>
        <fullName evidence="1">Uncharacterized protein</fullName>
    </submittedName>
</protein>
<keyword evidence="2" id="KW-1185">Reference proteome</keyword>
<gene>
    <name evidence="1" type="ORF">GCM10010251_38790</name>
</gene>